<dbReference type="Gene3D" id="1.10.10.10">
    <property type="entry name" value="Winged helix-like DNA-binding domain superfamily/Winged helix DNA-binding domain"/>
    <property type="match status" value="1"/>
</dbReference>
<feature type="domain" description="Transcriptional regulatory protein DpiA-like helix-turn-helix" evidence="1">
    <location>
        <begin position="8"/>
        <end position="69"/>
    </location>
</feature>
<dbReference type="InterPro" id="IPR051271">
    <property type="entry name" value="2C-system_Tx_regulators"/>
</dbReference>
<dbReference type="InterPro" id="IPR036388">
    <property type="entry name" value="WH-like_DNA-bd_sf"/>
</dbReference>
<evidence type="ECO:0000259" key="1">
    <source>
        <dbReference type="Pfam" id="PF20714"/>
    </source>
</evidence>
<sequence length="83" mass="9279">MPKGVDPITLNDVKAILRETSEGITAIELSEQTGMGRSTARRYLEYLVSVKMLRASVKYGTVGRPERLYSLRGVYEQNGSNKK</sequence>
<dbReference type="Proteomes" id="UP001228376">
    <property type="component" value="Unassembled WGS sequence"/>
</dbReference>
<dbReference type="EMBL" id="JAROCA020000001">
    <property type="protein sequence ID" value="MDY0404888.1"/>
    <property type="molecule type" value="Genomic_DNA"/>
</dbReference>
<evidence type="ECO:0000313" key="2">
    <source>
        <dbReference type="EMBL" id="MDY0404888.1"/>
    </source>
</evidence>
<dbReference type="SUPFAM" id="SSF46785">
    <property type="entry name" value="Winged helix' DNA-binding domain"/>
    <property type="match status" value="1"/>
</dbReference>
<dbReference type="InterPro" id="IPR036390">
    <property type="entry name" value="WH_DNA-bd_sf"/>
</dbReference>
<protein>
    <submittedName>
        <fullName evidence="2">Helix-turn-helix domain-containing protein</fullName>
    </submittedName>
</protein>
<gene>
    <name evidence="2" type="ORF">P5G51_005280</name>
</gene>
<dbReference type="PANTHER" id="PTHR45526">
    <property type="entry name" value="TRANSCRIPTIONAL REGULATORY PROTEIN DPIA"/>
    <property type="match status" value="1"/>
</dbReference>
<keyword evidence="3" id="KW-1185">Reference proteome</keyword>
<proteinExistence type="predicted"/>
<organism evidence="2 3">
    <name type="scientific">Tigheibacillus jepli</name>
    <dbReference type="NCBI Taxonomy" id="3035914"/>
    <lineage>
        <taxon>Bacteria</taxon>
        <taxon>Bacillati</taxon>
        <taxon>Bacillota</taxon>
        <taxon>Bacilli</taxon>
        <taxon>Bacillales</taxon>
        <taxon>Bacillaceae</taxon>
        <taxon>Tigheibacillus</taxon>
    </lineage>
</organism>
<accession>A0ABU5CH68</accession>
<reference evidence="2 3" key="1">
    <citation type="submission" date="2023-10" db="EMBL/GenBank/DDBJ databases">
        <title>179-bfca-hs.</title>
        <authorList>
            <person name="Miliotis G."/>
            <person name="Sengupta P."/>
            <person name="Hameed A."/>
            <person name="Chuvochina M."/>
            <person name="Mcdonagh F."/>
            <person name="Simpson A.C."/>
            <person name="Singh N.K."/>
            <person name="Rekha P.D."/>
            <person name="Raman K."/>
            <person name="Hugenholtz P."/>
            <person name="Venkateswaran K."/>
        </authorList>
    </citation>
    <scope>NUCLEOTIDE SEQUENCE [LARGE SCALE GENOMIC DNA]</scope>
    <source>
        <strain evidence="2 3">179-BFC-A-HS</strain>
    </source>
</reference>
<name>A0ABU5CH68_9BACI</name>
<dbReference type="RefSeq" id="WP_320384350.1">
    <property type="nucleotide sequence ID" value="NZ_JAROCA020000001.1"/>
</dbReference>
<comment type="caution">
    <text evidence="2">The sequence shown here is derived from an EMBL/GenBank/DDBJ whole genome shotgun (WGS) entry which is preliminary data.</text>
</comment>
<dbReference type="PANTHER" id="PTHR45526:SF6">
    <property type="entry name" value="TRANSCRIPTIONAL REGULATORY PROTEIN CITT"/>
    <property type="match status" value="1"/>
</dbReference>
<evidence type="ECO:0000313" key="3">
    <source>
        <dbReference type="Proteomes" id="UP001228376"/>
    </source>
</evidence>
<dbReference type="InterPro" id="IPR048714">
    <property type="entry name" value="DpiA-like_HTH"/>
</dbReference>
<dbReference type="Pfam" id="PF20714">
    <property type="entry name" value="HTH_64"/>
    <property type="match status" value="1"/>
</dbReference>